<organism evidence="2">
    <name type="scientific">viral metagenome</name>
    <dbReference type="NCBI Taxonomy" id="1070528"/>
    <lineage>
        <taxon>unclassified sequences</taxon>
        <taxon>metagenomes</taxon>
        <taxon>organismal metagenomes</taxon>
    </lineage>
</organism>
<reference evidence="2" key="1">
    <citation type="journal article" date="2020" name="Nature">
        <title>Giant virus diversity and host interactions through global metagenomics.</title>
        <authorList>
            <person name="Schulz F."/>
            <person name="Roux S."/>
            <person name="Paez-Espino D."/>
            <person name="Jungbluth S."/>
            <person name="Walsh D.A."/>
            <person name="Denef V.J."/>
            <person name="McMahon K.D."/>
            <person name="Konstantinidis K.T."/>
            <person name="Eloe-Fadrosh E.A."/>
            <person name="Kyrpides N.C."/>
            <person name="Woyke T."/>
        </authorList>
    </citation>
    <scope>NUCLEOTIDE SEQUENCE</scope>
    <source>
        <strain evidence="2">GVMAG-M-3300023174-130</strain>
    </source>
</reference>
<accession>A0A6C0D7B4</accession>
<evidence type="ECO:0000313" key="2">
    <source>
        <dbReference type="EMBL" id="QHT12926.1"/>
    </source>
</evidence>
<dbReference type="AlphaFoldDB" id="A0A6C0D7B4"/>
<dbReference type="EMBL" id="MN739553">
    <property type="protein sequence ID" value="QHT12926.1"/>
    <property type="molecule type" value="Genomic_DNA"/>
</dbReference>
<protein>
    <submittedName>
        <fullName evidence="2">Uncharacterized protein</fullName>
    </submittedName>
</protein>
<evidence type="ECO:0000256" key="1">
    <source>
        <dbReference type="SAM" id="MobiDB-lite"/>
    </source>
</evidence>
<feature type="region of interest" description="Disordered" evidence="1">
    <location>
        <begin position="89"/>
        <end position="108"/>
    </location>
</feature>
<sequence length="175" mass="20210">MSMTFSNQVFKKSSNIKNSSDYLQNKKANLLLNNLMNNLNTDIENKKFGNQSNYLLIEKAIITNNIDKSNKNDILSDLYSHVHLGSSMNDDDSNLQDNDDDFNDENDDGFFYNNNNINPIVSNSNSNITTIDNKTIYPNKKNVPFYYKYRIDPNGNLFGNTPSENNYNKFRFITK</sequence>
<name>A0A6C0D7B4_9ZZZZ</name>
<proteinExistence type="predicted"/>